<dbReference type="InterPro" id="IPR050248">
    <property type="entry name" value="Polysacc_deacetylase_ArnD"/>
</dbReference>
<evidence type="ECO:0000259" key="1">
    <source>
        <dbReference type="PROSITE" id="PS51677"/>
    </source>
</evidence>
<dbReference type="SUPFAM" id="SSF144015">
    <property type="entry name" value="Peptidoglycan deacetylase N-terminal noncatalytic region"/>
    <property type="match status" value="1"/>
</dbReference>
<proteinExistence type="predicted"/>
<evidence type="ECO:0000313" key="5">
    <source>
        <dbReference type="Proteomes" id="UP000239650"/>
    </source>
</evidence>
<keyword evidence="3" id="KW-0378">Hydrolase</keyword>
<dbReference type="PANTHER" id="PTHR10587">
    <property type="entry name" value="GLYCOSYL TRANSFERASE-RELATED"/>
    <property type="match status" value="1"/>
</dbReference>
<reference evidence="3 5" key="2">
    <citation type="submission" date="2018-02" db="EMBL/GenBank/DDBJ databases">
        <authorList>
            <person name="Rodrigo-Torres L."/>
            <person name="Arahal R. D."/>
            <person name="Lucena T."/>
        </authorList>
    </citation>
    <scope>NUCLEOTIDE SEQUENCE [LARGE SCALE GENOMIC DNA]</scope>
    <source>
        <strain evidence="3 5">CECT 9267</strain>
    </source>
</reference>
<dbReference type="Proteomes" id="UP000234349">
    <property type="component" value="Unassembled WGS sequence"/>
</dbReference>
<dbReference type="RefSeq" id="WP_035146420.1">
    <property type="nucleotide sequence ID" value="NZ_AP017931.1"/>
</dbReference>
<dbReference type="AlphaFoldDB" id="A0A094XYB5"/>
<dbReference type="CDD" id="cd10917">
    <property type="entry name" value="CE4_NodB_like_6s_7s"/>
    <property type="match status" value="1"/>
</dbReference>
<protein>
    <submittedName>
        <fullName evidence="3">Peptidoglycan-N-acetylglucosamine deacetylase</fullName>
        <ecNumber evidence="3">3.5.1.104</ecNumber>
    </submittedName>
    <submittedName>
        <fullName evidence="2">Polysaccharide deacetylase family protein</fullName>
    </submittedName>
</protein>
<dbReference type="EC" id="3.5.1.104" evidence="3"/>
<evidence type="ECO:0000313" key="2">
    <source>
        <dbReference type="EMBL" id="PKX78454.1"/>
    </source>
</evidence>
<dbReference type="Proteomes" id="UP000239650">
    <property type="component" value="Unassembled WGS sequence"/>
</dbReference>
<dbReference type="EMBL" id="MKGH01000016">
    <property type="protein sequence ID" value="PKX78454.1"/>
    <property type="molecule type" value="Genomic_DNA"/>
</dbReference>
<dbReference type="GO" id="GO:0005975">
    <property type="term" value="P:carbohydrate metabolic process"/>
    <property type="evidence" value="ECO:0007669"/>
    <property type="project" value="InterPro"/>
</dbReference>
<name>A0A094XYB5_LATSK</name>
<dbReference type="PROSITE" id="PS51677">
    <property type="entry name" value="NODB"/>
    <property type="match status" value="1"/>
</dbReference>
<gene>
    <name evidence="3" type="primary">pgdA</name>
    <name evidence="2" type="ORF">CUR37_04285</name>
    <name evidence="3" type="ORF">LAS9267_01961</name>
</gene>
<organism evidence="3 5">
    <name type="scientific">Latilactobacillus sakei</name>
    <name type="common">Lactobacillus sakei</name>
    <dbReference type="NCBI Taxonomy" id="1599"/>
    <lineage>
        <taxon>Bacteria</taxon>
        <taxon>Bacillati</taxon>
        <taxon>Bacillota</taxon>
        <taxon>Bacilli</taxon>
        <taxon>Lactobacillales</taxon>
        <taxon>Lactobacillaceae</taxon>
        <taxon>Latilactobacillus</taxon>
    </lineage>
</organism>
<dbReference type="GO" id="GO:0016810">
    <property type="term" value="F:hydrolase activity, acting on carbon-nitrogen (but not peptide) bonds"/>
    <property type="evidence" value="ECO:0007669"/>
    <property type="project" value="InterPro"/>
</dbReference>
<dbReference type="InterPro" id="IPR002509">
    <property type="entry name" value="NODB_dom"/>
</dbReference>
<evidence type="ECO:0000313" key="3">
    <source>
        <dbReference type="EMBL" id="SPE23349.1"/>
    </source>
</evidence>
<accession>A0A094XYB5</accession>
<evidence type="ECO:0000313" key="4">
    <source>
        <dbReference type="Proteomes" id="UP000234349"/>
    </source>
</evidence>
<sequence length="468" mass="52731">MRTWQKTIIIILALIAIPIIYFENQYFSHQQKEAQIKTSQTAIFKAYRIHSENNYANFAIYTDTKSAGKIYYFVPKNQQGHAIDLRRQQQRIGEQLYQKALKQKQKDIVVYITYNGDNLHDDTYCLTPTGAVYSRVEHHFSTKFGKFTDQLGQEAVYNLANQTHPVTFKDLYHDAATLPMIKQLAVDQQLKKYNYTPHQLKTLENLDFPTDVNYQQFSFSQHGLTLNFSKNTLGIKQITLPLATIGPYLNPDYIAEGYTMPSAKKKSKSVALTFNTALDTDSAKQVLEILNEKAAQATFFPTGEAAHKHPKTLKKISAANQAIGNQSYAADDAIDTMSEADLSANLAKTDQAIFKATGALPRFMRVTPDTTNKAIASASQRALISWSVDSEDWRTDIKATDITKNVIERTTGGDVILLRTAPETIKALPALIDQLRAKGYHLVTIPSLFEHRLAPFQQYAKAADPYQD</sequence>
<dbReference type="EMBL" id="OKRC01000012">
    <property type="protein sequence ID" value="SPE23349.1"/>
    <property type="molecule type" value="Genomic_DNA"/>
</dbReference>
<feature type="domain" description="NodB homology" evidence="1">
    <location>
        <begin position="268"/>
        <end position="443"/>
    </location>
</feature>
<reference evidence="2 4" key="1">
    <citation type="submission" date="2016-09" db="EMBL/GenBank/DDBJ databases">
        <authorList>
            <person name="Inglin R.C."/>
        </authorList>
    </citation>
    <scope>NUCLEOTIDE SEQUENCE [LARGE SCALE GENOMIC DNA]</scope>
    <source>
        <strain evidence="2 4">RI-517</strain>
    </source>
</reference>
<dbReference type="Gene3D" id="3.20.20.370">
    <property type="entry name" value="Glycoside hydrolase/deacetylase"/>
    <property type="match status" value="1"/>
</dbReference>
<dbReference type="GeneID" id="57132738"/>
<comment type="caution">
    <text evidence="3">The sequence shown here is derived from an EMBL/GenBank/DDBJ whole genome shotgun (WGS) entry which is preliminary data.</text>
</comment>
<dbReference type="Pfam" id="PF01522">
    <property type="entry name" value="Polysacc_deac_1"/>
    <property type="match status" value="1"/>
</dbReference>
<dbReference type="InterPro" id="IPR011330">
    <property type="entry name" value="Glyco_hydro/deAcase_b/a-brl"/>
</dbReference>
<dbReference type="SUPFAM" id="SSF88713">
    <property type="entry name" value="Glycoside hydrolase/deacetylase"/>
    <property type="match status" value="1"/>
</dbReference>